<dbReference type="EMBL" id="ADCY02000013">
    <property type="protein sequence ID" value="EFG31482.1"/>
    <property type="molecule type" value="Genomic_DNA"/>
</dbReference>
<dbReference type="HOGENOM" id="CLU_142717_0_0_4"/>
<dbReference type="InterPro" id="IPR010265">
    <property type="entry name" value="Phage_lambda_TipM"/>
</dbReference>
<dbReference type="OrthoDB" id="8607203at2"/>
<reference evidence="1 2" key="1">
    <citation type="submission" date="2010-03" db="EMBL/GenBank/DDBJ databases">
        <authorList>
            <consortium name="The Broad Institute Genome Sequencing Platform"/>
            <person name="Ward D."/>
            <person name="Earl A."/>
            <person name="Feldgarden M."/>
            <person name="Gevers D."/>
            <person name="Young S."/>
            <person name="Zeng Q."/>
            <person name="Koehrsen M."/>
            <person name="Alvarado L."/>
            <person name="Berlin A.M."/>
            <person name="Borenstein D."/>
            <person name="Chapman S.B."/>
            <person name="Chen Z."/>
            <person name="Engels R."/>
            <person name="Freedman E."/>
            <person name="Gellesch M."/>
            <person name="Goldberg J."/>
            <person name="Griggs A."/>
            <person name="Gujja S."/>
            <person name="Heilman E.R."/>
            <person name="Heiman D.I."/>
            <person name="Hepburn T.A."/>
            <person name="Howarth C."/>
            <person name="Jen D."/>
            <person name="Larson L."/>
            <person name="Mehta T."/>
            <person name="Park D."/>
            <person name="Pearson M."/>
            <person name="Richards J."/>
            <person name="Roberts A."/>
            <person name="Saif S."/>
            <person name="Shea T.D."/>
            <person name="Shenoy N."/>
            <person name="Sisk P."/>
            <person name="Stolte C."/>
            <person name="Sykes S.N."/>
            <person name="Walk T."/>
            <person name="White J."/>
            <person name="Yandava C."/>
            <person name="Izard J."/>
            <person name="Baranova O.V."/>
            <person name="Blanton J.M."/>
            <person name="Tanner A.C."/>
            <person name="Dewhirst F."/>
            <person name="Haas B."/>
            <person name="Nusbaum C."/>
            <person name="Birren B."/>
        </authorList>
    </citation>
    <scope>NUCLEOTIDE SEQUENCE [LARGE SCALE GENOMIC DNA]</scope>
    <source>
        <strain evidence="1 2">ATCC 29453</strain>
    </source>
</reference>
<reference evidence="1 2" key="2">
    <citation type="submission" date="2011-10" db="EMBL/GenBank/DDBJ databases">
        <title>The Genome Sequence of Simonsiella muelleri ATCC 29453.</title>
        <authorList>
            <consortium name="The Broad Institute Genome Sequencing Platform"/>
            <consortium name="The Broad Institute Genome Sequencing Center for Infectious Disease"/>
            <person name="Earl A."/>
            <person name="Ward D."/>
            <person name="Feldgarden M."/>
            <person name="Gevers D."/>
            <person name="Izard J."/>
            <person name="Baranova O.V."/>
            <person name="Blanton J.M."/>
            <person name="Tanner A.C."/>
            <person name="Dewhirst F."/>
            <person name="Young S.K."/>
            <person name="Zeng Q."/>
            <person name="Gargeya S."/>
            <person name="Fitzgerald M."/>
            <person name="Haas B."/>
            <person name="Abouelleil A."/>
            <person name="Alvarado L."/>
            <person name="Arachchi H.M."/>
            <person name="Berlin A."/>
            <person name="Brown A."/>
            <person name="Chapman S.B."/>
            <person name="Chen Z."/>
            <person name="Dunbar C."/>
            <person name="Freedman E."/>
            <person name="Gearin G."/>
            <person name="Goldberg J."/>
            <person name="Griggs A."/>
            <person name="Gujja S."/>
            <person name="Heiman D."/>
            <person name="Howarth C."/>
            <person name="Larson L."/>
            <person name="Lui A."/>
            <person name="MacDonald P.J.P."/>
            <person name="Montmayeur A."/>
            <person name="Murphy C."/>
            <person name="Neiman D."/>
            <person name="Pearson M."/>
            <person name="Priest M."/>
            <person name="Roberts A."/>
            <person name="Saif S."/>
            <person name="Shea T."/>
            <person name="Shenoy N."/>
            <person name="Sisk P."/>
            <person name="Stolte C."/>
            <person name="Sykes S."/>
            <person name="Wortman J."/>
            <person name="Nusbaum C."/>
            <person name="Birren B."/>
        </authorList>
    </citation>
    <scope>NUCLEOTIDE SEQUENCE [LARGE SCALE GENOMIC DNA]</scope>
    <source>
        <strain evidence="1 2">ATCC 29453</strain>
    </source>
</reference>
<name>V9HM21_9NEIS</name>
<dbReference type="Proteomes" id="UP000017813">
    <property type="component" value="Unassembled WGS sequence"/>
</dbReference>
<dbReference type="Pfam" id="PF05939">
    <property type="entry name" value="Phage_min_tail"/>
    <property type="match status" value="1"/>
</dbReference>
<dbReference type="AlphaFoldDB" id="V9HM21"/>
<keyword evidence="2" id="KW-1185">Reference proteome</keyword>
<comment type="caution">
    <text evidence="1">The sequence shown here is derived from an EMBL/GenBank/DDBJ whole genome shotgun (WGS) entry which is preliminary data.</text>
</comment>
<evidence type="ECO:0000313" key="2">
    <source>
        <dbReference type="Proteomes" id="UP000017813"/>
    </source>
</evidence>
<dbReference type="eggNOG" id="COG4718">
    <property type="taxonomic scope" value="Bacteria"/>
</dbReference>
<sequence>MEIFTWKINTEDFSETTKFDVREVQFGDGYQQIQPKGLRTKKREWDASITAKKATIEMIVAFFDRHGGVKSFRWRDATVRVAEYHVKPLGGIIYKISFKFREV</sequence>
<evidence type="ECO:0000313" key="1">
    <source>
        <dbReference type="EMBL" id="EFG31482.1"/>
    </source>
</evidence>
<accession>V9HM21</accession>
<protein>
    <recommendedName>
        <fullName evidence="3">Phage minor tail protein</fullName>
    </recommendedName>
</protein>
<organism evidence="1 2">
    <name type="scientific">Simonsiella muelleri ATCC 29453</name>
    <dbReference type="NCBI Taxonomy" id="641147"/>
    <lineage>
        <taxon>Bacteria</taxon>
        <taxon>Pseudomonadati</taxon>
        <taxon>Pseudomonadota</taxon>
        <taxon>Betaproteobacteria</taxon>
        <taxon>Neisseriales</taxon>
        <taxon>Neisseriaceae</taxon>
        <taxon>Simonsiella</taxon>
    </lineage>
</organism>
<evidence type="ECO:0008006" key="3">
    <source>
        <dbReference type="Google" id="ProtNLM"/>
    </source>
</evidence>
<proteinExistence type="predicted"/>
<dbReference type="KEGG" id="smur:BWP33_09520"/>
<dbReference type="STRING" id="641147.HMPREF9021_00752"/>
<dbReference type="RefSeq" id="WP_002641536.1">
    <property type="nucleotide sequence ID" value="NZ_CP019448.1"/>
</dbReference>
<gene>
    <name evidence="1" type="ORF">HMPREF9021_00752</name>
</gene>